<evidence type="ECO:0000313" key="1">
    <source>
        <dbReference type="EMBL" id="SBS43730.1"/>
    </source>
</evidence>
<sequence length="34" mass="3857">MSLLMAPVSVPSGRSYKCKFWSGRHKSTCRLQTI</sequence>
<accession>A0A1A8U6K4</accession>
<dbReference type="EMBL" id="HAEJ01003273">
    <property type="protein sequence ID" value="SBS43730.1"/>
    <property type="molecule type" value="Transcribed_RNA"/>
</dbReference>
<feature type="non-terminal residue" evidence="1">
    <location>
        <position position="34"/>
    </location>
</feature>
<dbReference type="AlphaFoldDB" id="A0A1A8U6K4"/>
<protein>
    <submittedName>
        <fullName evidence="1">Chromosome 20 open reading frame 112</fullName>
    </submittedName>
</protein>
<reference evidence="1" key="2">
    <citation type="submission" date="2016-06" db="EMBL/GenBank/DDBJ databases">
        <title>The genome of a short-lived fish provides insights into sex chromosome evolution and the genetic control of aging.</title>
        <authorList>
            <person name="Reichwald K."/>
            <person name="Felder M."/>
            <person name="Petzold A."/>
            <person name="Koch P."/>
            <person name="Groth M."/>
            <person name="Platzer M."/>
        </authorList>
    </citation>
    <scope>NUCLEOTIDE SEQUENCE</scope>
    <source>
        <tissue evidence="1">Brain</tissue>
    </source>
</reference>
<gene>
    <name evidence="1" type="primary">C23H20ORF112</name>
</gene>
<name>A0A1A8U6K4_NOTFU</name>
<organism evidence="1">
    <name type="scientific">Nothobranchius furzeri</name>
    <name type="common">Turquoise killifish</name>
    <dbReference type="NCBI Taxonomy" id="105023"/>
    <lineage>
        <taxon>Eukaryota</taxon>
        <taxon>Metazoa</taxon>
        <taxon>Chordata</taxon>
        <taxon>Craniata</taxon>
        <taxon>Vertebrata</taxon>
        <taxon>Euteleostomi</taxon>
        <taxon>Actinopterygii</taxon>
        <taxon>Neopterygii</taxon>
        <taxon>Teleostei</taxon>
        <taxon>Neoteleostei</taxon>
        <taxon>Acanthomorphata</taxon>
        <taxon>Ovalentaria</taxon>
        <taxon>Atherinomorphae</taxon>
        <taxon>Cyprinodontiformes</taxon>
        <taxon>Nothobranchiidae</taxon>
        <taxon>Nothobranchius</taxon>
    </lineage>
</organism>
<reference evidence="1" key="1">
    <citation type="submission" date="2016-05" db="EMBL/GenBank/DDBJ databases">
        <authorList>
            <person name="Lavstsen T."/>
            <person name="Jespersen J.S."/>
        </authorList>
    </citation>
    <scope>NUCLEOTIDE SEQUENCE</scope>
    <source>
        <tissue evidence="1">Brain</tissue>
    </source>
</reference>
<proteinExistence type="predicted"/>